<evidence type="ECO:0000313" key="3">
    <source>
        <dbReference type="Proteomes" id="UP001317629"/>
    </source>
</evidence>
<dbReference type="InterPro" id="IPR029060">
    <property type="entry name" value="PIN-like_dom_sf"/>
</dbReference>
<dbReference type="PANTHER" id="PTHR39664:SF2">
    <property type="entry name" value="NUCLEIC ACID-BINDING PROTEIN, CONTAINING PIN DOMAIN-RELATED"/>
    <property type="match status" value="1"/>
</dbReference>
<proteinExistence type="predicted"/>
<feature type="domain" description="PIN" evidence="1">
    <location>
        <begin position="5"/>
        <end position="117"/>
    </location>
</feature>
<dbReference type="EMBL" id="AP027142">
    <property type="protein sequence ID" value="BDV35272.1"/>
    <property type="molecule type" value="Genomic_DNA"/>
</dbReference>
<dbReference type="Gene3D" id="3.40.50.1010">
    <property type="entry name" value="5'-nuclease"/>
    <property type="match status" value="1"/>
</dbReference>
<gene>
    <name evidence="2" type="ORF">SS37A_28010</name>
</gene>
<reference evidence="2 3" key="1">
    <citation type="journal article" date="2023" name="Int. J. Syst. Evol. Microbiol.">
        <title>Methylocystis iwaonis sp. nov., a type II methane-oxidizing bacterium from surface soil of a rice paddy field in Japan, and emended description of the genus Methylocystis (ex Whittenbury et al. 1970) Bowman et al. 1993.</title>
        <authorList>
            <person name="Kaise H."/>
            <person name="Sawadogo J.B."/>
            <person name="Alam M.S."/>
            <person name="Ueno C."/>
            <person name="Dianou D."/>
            <person name="Shinjo R."/>
            <person name="Asakawa S."/>
        </authorList>
    </citation>
    <scope>NUCLEOTIDE SEQUENCE [LARGE SCALE GENOMIC DNA]</scope>
    <source>
        <strain evidence="2 3">SS37A-Re</strain>
    </source>
</reference>
<evidence type="ECO:0000259" key="1">
    <source>
        <dbReference type="Pfam" id="PF01850"/>
    </source>
</evidence>
<dbReference type="RefSeq" id="WP_281928663.1">
    <property type="nucleotide sequence ID" value="NZ_AP027142.1"/>
</dbReference>
<keyword evidence="3" id="KW-1185">Reference proteome</keyword>
<sequence>MKITPDTNVLVRIAVGDDPRQQAAAVAILKDAQLIAVTLPTPCEFGWVLSRGYKRSRADIAEAIRTLIDIPIVVTDRSAVEAGLAMLESGGDFADGVIAFDGRRKGGDVFVSFDRKAVKTIEKARGEARLLKS</sequence>
<protein>
    <submittedName>
        <fullName evidence="2">DNA-binding protein</fullName>
    </submittedName>
</protein>
<dbReference type="InterPro" id="IPR002716">
    <property type="entry name" value="PIN_dom"/>
</dbReference>
<evidence type="ECO:0000313" key="2">
    <source>
        <dbReference type="EMBL" id="BDV35272.1"/>
    </source>
</evidence>
<dbReference type="Pfam" id="PF01850">
    <property type="entry name" value="PIN"/>
    <property type="match status" value="1"/>
</dbReference>
<dbReference type="CDD" id="cd18683">
    <property type="entry name" value="PIN_VapC-like"/>
    <property type="match status" value="1"/>
</dbReference>
<dbReference type="Proteomes" id="UP001317629">
    <property type="component" value="Chromosome"/>
</dbReference>
<keyword evidence="2" id="KW-0238">DNA-binding</keyword>
<dbReference type="PANTHER" id="PTHR39664">
    <property type="match status" value="1"/>
</dbReference>
<dbReference type="GO" id="GO:0003677">
    <property type="term" value="F:DNA binding"/>
    <property type="evidence" value="ECO:0007669"/>
    <property type="project" value="UniProtKB-KW"/>
</dbReference>
<dbReference type="SUPFAM" id="SSF88723">
    <property type="entry name" value="PIN domain-like"/>
    <property type="match status" value="1"/>
</dbReference>
<accession>A0ABN6VJT6</accession>
<name>A0ABN6VJT6_9HYPH</name>
<organism evidence="2 3">
    <name type="scientific">Methylocystis iwaonis</name>
    <dbReference type="NCBI Taxonomy" id="2885079"/>
    <lineage>
        <taxon>Bacteria</taxon>
        <taxon>Pseudomonadati</taxon>
        <taxon>Pseudomonadota</taxon>
        <taxon>Alphaproteobacteria</taxon>
        <taxon>Hyphomicrobiales</taxon>
        <taxon>Methylocystaceae</taxon>
        <taxon>Methylocystis</taxon>
    </lineage>
</organism>